<dbReference type="InterPro" id="IPR019587">
    <property type="entry name" value="Polyketide_cyclase/dehydratase"/>
</dbReference>
<dbReference type="EMBL" id="FZNW01000017">
    <property type="protein sequence ID" value="SNR75411.1"/>
    <property type="molecule type" value="Genomic_DNA"/>
</dbReference>
<evidence type="ECO:0000313" key="1">
    <source>
        <dbReference type="EMBL" id="SNR75411.1"/>
    </source>
</evidence>
<accession>A0A238YXD0</accession>
<dbReference type="SUPFAM" id="SSF55961">
    <property type="entry name" value="Bet v1-like"/>
    <property type="match status" value="1"/>
</dbReference>
<dbReference type="RefSeq" id="WP_089302563.1">
    <property type="nucleotide sequence ID" value="NZ_FZNW01000017.1"/>
</dbReference>
<dbReference type="Proteomes" id="UP000198348">
    <property type="component" value="Unassembled WGS sequence"/>
</dbReference>
<gene>
    <name evidence="1" type="ORF">SAMN06265360_11793</name>
</gene>
<dbReference type="PANTHER" id="PTHR39332:SF7">
    <property type="entry name" value="SRPBCC FAMILY PROTEIN"/>
    <property type="match status" value="1"/>
</dbReference>
<dbReference type="PANTHER" id="PTHR39332">
    <property type="entry name" value="BLL4707 PROTEIN"/>
    <property type="match status" value="1"/>
</dbReference>
<dbReference type="OrthoDB" id="191189at2"/>
<sequence>MATLRHHALVNSSPEAIWEVVSDAPAISGWFPAITDSTGDNRRRTVTLADGSTLQEDIVTCDPELRRFQYRIVGGDLPIDSHLGTIDVIRIDDRRSLVVYSTEIEPSSVAETFSGAIADGVESLSKMSG</sequence>
<dbReference type="Gene3D" id="3.30.530.20">
    <property type="match status" value="1"/>
</dbReference>
<organism evidence="1 2">
    <name type="scientific">Haloechinothrix alba</name>
    <dbReference type="NCBI Taxonomy" id="664784"/>
    <lineage>
        <taxon>Bacteria</taxon>
        <taxon>Bacillati</taxon>
        <taxon>Actinomycetota</taxon>
        <taxon>Actinomycetes</taxon>
        <taxon>Pseudonocardiales</taxon>
        <taxon>Pseudonocardiaceae</taxon>
        <taxon>Haloechinothrix</taxon>
    </lineage>
</organism>
<protein>
    <submittedName>
        <fullName evidence="1">Polyketide cyclase / dehydrase and lipid transport</fullName>
    </submittedName>
</protein>
<reference evidence="1 2" key="1">
    <citation type="submission" date="2017-06" db="EMBL/GenBank/DDBJ databases">
        <authorList>
            <person name="Kim H.J."/>
            <person name="Triplett B.A."/>
        </authorList>
    </citation>
    <scope>NUCLEOTIDE SEQUENCE [LARGE SCALE GENOMIC DNA]</scope>
    <source>
        <strain evidence="1 2">DSM 45207</strain>
    </source>
</reference>
<proteinExistence type="predicted"/>
<dbReference type="CDD" id="cd07821">
    <property type="entry name" value="PYR_PYL_RCAR_like"/>
    <property type="match status" value="1"/>
</dbReference>
<dbReference type="Pfam" id="PF10604">
    <property type="entry name" value="Polyketide_cyc2"/>
    <property type="match status" value="1"/>
</dbReference>
<keyword evidence="2" id="KW-1185">Reference proteome</keyword>
<evidence type="ECO:0000313" key="2">
    <source>
        <dbReference type="Proteomes" id="UP000198348"/>
    </source>
</evidence>
<name>A0A238YXD0_9PSEU</name>
<dbReference type="AlphaFoldDB" id="A0A238YXD0"/>
<dbReference type="InterPro" id="IPR023393">
    <property type="entry name" value="START-like_dom_sf"/>
</dbReference>